<dbReference type="PROSITE" id="PS50893">
    <property type="entry name" value="ABC_TRANSPORTER_2"/>
    <property type="match status" value="1"/>
</dbReference>
<keyword evidence="5 7" id="KW-1133">Transmembrane helix</keyword>
<feature type="transmembrane region" description="Helical" evidence="7">
    <location>
        <begin position="243"/>
        <end position="266"/>
    </location>
</feature>
<accession>A0A0P0YZY5</accession>
<dbReference type="Gene3D" id="1.20.1560.10">
    <property type="entry name" value="ABC transporter type 1, transmembrane domain"/>
    <property type="match status" value="1"/>
</dbReference>
<feature type="transmembrane region" description="Helical" evidence="7">
    <location>
        <begin position="130"/>
        <end position="157"/>
    </location>
</feature>
<dbReference type="OrthoDB" id="5288404at2"/>
<dbReference type="PROSITE" id="PS50929">
    <property type="entry name" value="ABC_TM1F"/>
    <property type="match status" value="1"/>
</dbReference>
<evidence type="ECO:0000256" key="7">
    <source>
        <dbReference type="SAM" id="Phobius"/>
    </source>
</evidence>
<dbReference type="GO" id="GO:0005886">
    <property type="term" value="C:plasma membrane"/>
    <property type="evidence" value="ECO:0007669"/>
    <property type="project" value="UniProtKB-SubCell"/>
</dbReference>
<sequence length="554" mass="56638">MSALSRFLPLFARHRGAFLAALSLSLITLAAGIGLLAVSGWFLTAAFLAGAAASFNLFGPSAAVRGLSFLRIAARYGERLSGHDATLKLLTDIRAWLFARLLPRAGPVGSGLKRGELVARLTADVDTLDVVFLLAFGPMLTALVAGLGMTVILAFLLPLAAPGFALAFLAAALGVPLLLVRATRRAGAAAVEAAGALRGEALDGAAGRTDILALGAQDRFFEGLDGAAQALARARLSIGRRAALAQAGVHILTGAALVAVLVPGILAVSAGQLGGPGLAGLLLATIGSFEATATITRSVARLGAAAAAAQRLSDIADAPLSRKLPGRLTDVPSGALRLERLCVGHAGRAALGPVTLTVRPAALVAVKGPSGSGKSTLLLSILALLPPLEGRVTIGGVDIAELSADTLYGTVALLEQDAPVFIGTIRDNLALAAPQAPDDALWQALERARLDQLVRSLPGGLDAPVGEAGHTLSTGEGRRLALARILLTPARILLLDEPTSGLDGQAEDAFLRDLRRACAGRTVVLATHAELPAHAVDAVWTLRDGRLDAEAMDR</sequence>
<dbReference type="EMBL" id="LC066375">
    <property type="protein sequence ID" value="BAT27156.1"/>
    <property type="molecule type" value="Genomic_DNA"/>
</dbReference>
<dbReference type="InterPro" id="IPR027417">
    <property type="entry name" value="P-loop_NTPase"/>
</dbReference>
<keyword evidence="3" id="KW-0547">Nucleotide-binding</keyword>
<dbReference type="InterPro" id="IPR014223">
    <property type="entry name" value="ABC_CydC/D"/>
</dbReference>
<keyword evidence="2 7" id="KW-0812">Transmembrane</keyword>
<dbReference type="GO" id="GO:0140359">
    <property type="term" value="F:ABC-type transporter activity"/>
    <property type="evidence" value="ECO:0007669"/>
    <property type="project" value="InterPro"/>
</dbReference>
<feature type="transmembrane region" description="Helical" evidence="7">
    <location>
        <begin position="163"/>
        <end position="180"/>
    </location>
</feature>
<name>A0A0P0YZY5_9HYPH</name>
<dbReference type="AlphaFoldDB" id="A0A0P0YZY5"/>
<evidence type="ECO:0000256" key="3">
    <source>
        <dbReference type="ARBA" id="ARBA00022741"/>
    </source>
</evidence>
<feature type="transmembrane region" description="Helical" evidence="7">
    <location>
        <begin position="40"/>
        <end position="58"/>
    </location>
</feature>
<keyword evidence="6 7" id="KW-0472">Membrane</keyword>
<dbReference type="Gene3D" id="3.40.50.300">
    <property type="entry name" value="P-loop containing nucleotide triphosphate hydrolases"/>
    <property type="match status" value="1"/>
</dbReference>
<dbReference type="SUPFAM" id="SSF90123">
    <property type="entry name" value="ABC transporter transmembrane region"/>
    <property type="match status" value="1"/>
</dbReference>
<dbReference type="GO" id="GO:0034775">
    <property type="term" value="P:glutathione transmembrane transport"/>
    <property type="evidence" value="ECO:0007669"/>
    <property type="project" value="InterPro"/>
</dbReference>
<feature type="domain" description="ABC transmembrane type-1" evidence="9">
    <location>
        <begin position="19"/>
        <end position="304"/>
    </location>
</feature>
<evidence type="ECO:0000259" key="9">
    <source>
        <dbReference type="PROSITE" id="PS50929"/>
    </source>
</evidence>
<protein>
    <submittedName>
        <fullName evidence="10">Transport ATP-binding protein CydC</fullName>
    </submittedName>
</protein>
<dbReference type="PANTHER" id="PTHR24221">
    <property type="entry name" value="ATP-BINDING CASSETTE SUB-FAMILY B"/>
    <property type="match status" value="1"/>
</dbReference>
<dbReference type="PANTHER" id="PTHR24221:SF654">
    <property type="entry name" value="ATP-BINDING CASSETTE SUB-FAMILY B MEMBER 6"/>
    <property type="match status" value="1"/>
</dbReference>
<dbReference type="Pfam" id="PF00005">
    <property type="entry name" value="ABC_tran"/>
    <property type="match status" value="1"/>
</dbReference>
<evidence type="ECO:0000256" key="4">
    <source>
        <dbReference type="ARBA" id="ARBA00022840"/>
    </source>
</evidence>
<evidence type="ECO:0000256" key="2">
    <source>
        <dbReference type="ARBA" id="ARBA00022692"/>
    </source>
</evidence>
<dbReference type="InterPro" id="IPR011527">
    <property type="entry name" value="ABC1_TM_dom"/>
</dbReference>
<dbReference type="InterPro" id="IPR036640">
    <property type="entry name" value="ABC1_TM_sf"/>
</dbReference>
<comment type="subcellular location">
    <subcellularLocation>
        <location evidence="1">Cell membrane</location>
        <topology evidence="1">Multi-pass membrane protein</topology>
    </subcellularLocation>
</comment>
<dbReference type="InterPro" id="IPR003439">
    <property type="entry name" value="ABC_transporter-like_ATP-bd"/>
</dbReference>
<proteinExistence type="predicted"/>
<dbReference type="SUPFAM" id="SSF52540">
    <property type="entry name" value="P-loop containing nucleoside triphosphate hydrolases"/>
    <property type="match status" value="1"/>
</dbReference>
<evidence type="ECO:0000256" key="5">
    <source>
        <dbReference type="ARBA" id="ARBA00022989"/>
    </source>
</evidence>
<dbReference type="RefSeq" id="WP_062228243.1">
    <property type="nucleotide sequence ID" value="NZ_BBWR01000012.1"/>
</dbReference>
<dbReference type="GO" id="GO:0005524">
    <property type="term" value="F:ATP binding"/>
    <property type="evidence" value="ECO:0007669"/>
    <property type="project" value="UniProtKB-KW"/>
</dbReference>
<dbReference type="GO" id="GO:0034040">
    <property type="term" value="F:ATPase-coupled lipid transmembrane transporter activity"/>
    <property type="evidence" value="ECO:0007669"/>
    <property type="project" value="TreeGrafter"/>
</dbReference>
<dbReference type="SMART" id="SM00382">
    <property type="entry name" value="AAA"/>
    <property type="match status" value="1"/>
</dbReference>
<evidence type="ECO:0000256" key="1">
    <source>
        <dbReference type="ARBA" id="ARBA00004651"/>
    </source>
</evidence>
<dbReference type="NCBIfam" id="TIGR02868">
    <property type="entry name" value="CydC"/>
    <property type="match status" value="1"/>
</dbReference>
<keyword evidence="4 10" id="KW-0067">ATP-binding</keyword>
<dbReference type="InterPro" id="IPR003593">
    <property type="entry name" value="AAA+_ATPase"/>
</dbReference>
<dbReference type="GO" id="GO:0045454">
    <property type="term" value="P:cell redox homeostasis"/>
    <property type="evidence" value="ECO:0007669"/>
    <property type="project" value="InterPro"/>
</dbReference>
<evidence type="ECO:0000259" key="8">
    <source>
        <dbReference type="PROSITE" id="PS50893"/>
    </source>
</evidence>
<dbReference type="GO" id="GO:0016887">
    <property type="term" value="F:ATP hydrolysis activity"/>
    <property type="evidence" value="ECO:0007669"/>
    <property type="project" value="InterPro"/>
</dbReference>
<reference evidence="10" key="1">
    <citation type="journal article" date="2015" name="Proc. Natl. Acad. Sci. U.S.A.">
        <title>Bacterial clade with the ribosomal RNA operon on a small plasmid rather than the chromosome.</title>
        <authorList>
            <person name="Anda M."/>
            <person name="Ohtsubo Y."/>
            <person name="Okubo T."/>
            <person name="Sugawara M."/>
            <person name="Nagata Y."/>
            <person name="Tsuda M."/>
            <person name="Minamisawa K."/>
            <person name="Mitsui H."/>
        </authorList>
    </citation>
    <scope>NUCLEOTIDE SEQUENCE</scope>
    <source>
        <strain evidence="10">JCM 14755</strain>
    </source>
</reference>
<feature type="domain" description="ABC transporter" evidence="8">
    <location>
        <begin position="336"/>
        <end position="554"/>
    </location>
</feature>
<evidence type="ECO:0000256" key="6">
    <source>
        <dbReference type="ARBA" id="ARBA00023136"/>
    </source>
</evidence>
<evidence type="ECO:0000313" key="10">
    <source>
        <dbReference type="EMBL" id="BAT27156.1"/>
    </source>
</evidence>
<dbReference type="InterPro" id="IPR039421">
    <property type="entry name" value="Type_1_exporter"/>
</dbReference>
<organism evidence="10">
    <name type="scientific">Aureimonas frigidaquae</name>
    <dbReference type="NCBI Taxonomy" id="424757"/>
    <lineage>
        <taxon>Bacteria</taxon>
        <taxon>Pseudomonadati</taxon>
        <taxon>Pseudomonadota</taxon>
        <taxon>Alphaproteobacteria</taxon>
        <taxon>Hyphomicrobiales</taxon>
        <taxon>Aurantimonadaceae</taxon>
        <taxon>Aureimonas</taxon>
    </lineage>
</organism>